<dbReference type="Pfam" id="PF10551">
    <property type="entry name" value="MULE"/>
    <property type="match status" value="1"/>
</dbReference>
<dbReference type="AlphaFoldDB" id="A0AAD9TK93"/>
<organism evidence="3 4">
    <name type="scientific">Dipteronia dyeriana</name>
    <dbReference type="NCBI Taxonomy" id="168575"/>
    <lineage>
        <taxon>Eukaryota</taxon>
        <taxon>Viridiplantae</taxon>
        <taxon>Streptophyta</taxon>
        <taxon>Embryophyta</taxon>
        <taxon>Tracheophyta</taxon>
        <taxon>Spermatophyta</taxon>
        <taxon>Magnoliopsida</taxon>
        <taxon>eudicotyledons</taxon>
        <taxon>Gunneridae</taxon>
        <taxon>Pentapetalae</taxon>
        <taxon>rosids</taxon>
        <taxon>malvids</taxon>
        <taxon>Sapindales</taxon>
        <taxon>Sapindaceae</taxon>
        <taxon>Hippocastanoideae</taxon>
        <taxon>Acereae</taxon>
        <taxon>Dipteronia</taxon>
    </lineage>
</organism>
<comment type="caution">
    <text evidence="3">The sequence shown here is derived from an EMBL/GenBank/DDBJ whole genome shotgun (WGS) entry which is preliminary data.</text>
</comment>
<proteinExistence type="predicted"/>
<gene>
    <name evidence="3" type="ORF">Ddye_032103</name>
</gene>
<evidence type="ECO:0000313" key="4">
    <source>
        <dbReference type="Proteomes" id="UP001280121"/>
    </source>
</evidence>
<evidence type="ECO:0000313" key="3">
    <source>
        <dbReference type="EMBL" id="KAK2637311.1"/>
    </source>
</evidence>
<evidence type="ECO:0000256" key="1">
    <source>
        <dbReference type="SAM" id="MobiDB-lite"/>
    </source>
</evidence>
<name>A0AAD9TK93_9ROSI</name>
<protein>
    <recommendedName>
        <fullName evidence="2">MULE transposase domain-containing protein</fullName>
    </recommendedName>
</protein>
<reference evidence="3" key="1">
    <citation type="journal article" date="2023" name="Plant J.">
        <title>Genome sequences and population genomics provide insights into the demographic history, inbreeding, and mutation load of two 'living fossil' tree species of Dipteronia.</title>
        <authorList>
            <person name="Feng Y."/>
            <person name="Comes H.P."/>
            <person name="Chen J."/>
            <person name="Zhu S."/>
            <person name="Lu R."/>
            <person name="Zhang X."/>
            <person name="Li P."/>
            <person name="Qiu J."/>
            <person name="Olsen K.M."/>
            <person name="Qiu Y."/>
        </authorList>
    </citation>
    <scope>NUCLEOTIDE SEQUENCE</scope>
    <source>
        <strain evidence="3">KIB01</strain>
    </source>
</reference>
<dbReference type="PANTHER" id="PTHR31973:SF195">
    <property type="entry name" value="MUDR FAMILY TRANSPOSASE"/>
    <property type="match status" value="1"/>
</dbReference>
<keyword evidence="4" id="KW-1185">Reference proteome</keyword>
<feature type="region of interest" description="Disordered" evidence="1">
    <location>
        <begin position="191"/>
        <end position="211"/>
    </location>
</feature>
<evidence type="ECO:0000259" key="2">
    <source>
        <dbReference type="Pfam" id="PF10551"/>
    </source>
</evidence>
<feature type="domain" description="MULE transposase" evidence="2">
    <location>
        <begin position="463"/>
        <end position="556"/>
    </location>
</feature>
<dbReference type="InterPro" id="IPR018289">
    <property type="entry name" value="MULE_transposase_dom"/>
</dbReference>
<dbReference type="EMBL" id="JANJYI010000009">
    <property type="protein sequence ID" value="KAK2637311.1"/>
    <property type="molecule type" value="Genomic_DNA"/>
</dbReference>
<dbReference type="Proteomes" id="UP001280121">
    <property type="component" value="Unassembled WGS sequence"/>
</dbReference>
<accession>A0AAD9TK93</accession>
<sequence>MDPTKLVITYGGKWVGNFYEGGETEFVKVCRNLTYSELSRVVQGVVNIDLTRFSIELRTLVDTGVKLRPARPKIKDDSDVKMLLCDGGHVPEVYVSVVEKVSVQPGHVGVPTVEPVFQSFVQQLKAQFQSSGGSNNVFGSIPTTDNIFGSIPTINEDESSIPEYSSHSEYGLEDFDEDYISDGGSLKGVNDEATYHHGMSSDSTDGGRRGSVPSVFTGLSRDTFEYGGINIGDRSGTSVSQPWIIPGASNYSFELVRTKESSSCNRLSKGGMFESKKALKLALQEYALKDNFEIRVTRSCTGRYEVGCKDPECKFQFREVKLESGNYWTVQKFEEEHSCTIDELHNRHRQASAWLIGEILSQKLVVSGRSLKPKEIMTDMQVEHGLSLLYTKALRTKRLAEQNVFGSPDLSYRLLPAYYHELKRVNHGTVTAIKIDVDKKFEYLFITFSASLVGFQTAIRPAIRIDATHLKGRFGVVMFIAACQDANNQVFPLAYSWCDVECEDSWTWFLKELKKTIGCPANCIIISDRSSAIKVAMAKEYPEIPHGLCGFHMNMNLKNRFKSHVVCKLFHEASRAHRQTEFLEKMRELSRVNMRAYEYLMRVGPHRWSRAYCPVRRYGGMTSNIVECMNNCLRYAHQLPITTLVEYVRDMIQKWFHERRDAASRNTTQLSRWATEKLTKKNETSHKYGAPNRSC</sequence>
<dbReference type="PANTHER" id="PTHR31973">
    <property type="entry name" value="POLYPROTEIN, PUTATIVE-RELATED"/>
    <property type="match status" value="1"/>
</dbReference>